<dbReference type="SUPFAM" id="SSF47644">
    <property type="entry name" value="Methionine synthase domain"/>
    <property type="match status" value="1"/>
</dbReference>
<dbReference type="PANTHER" id="PTHR45833:SF1">
    <property type="entry name" value="METHIONINE SYNTHASE"/>
    <property type="match status" value="1"/>
</dbReference>
<dbReference type="PANTHER" id="PTHR45833">
    <property type="entry name" value="METHIONINE SYNTHASE"/>
    <property type="match status" value="1"/>
</dbReference>
<dbReference type="InterPro" id="IPR036594">
    <property type="entry name" value="Meth_synthase_dom"/>
</dbReference>
<keyword evidence="1" id="KW-0479">Metal-binding</keyword>
<dbReference type="CDD" id="cd02070">
    <property type="entry name" value="corrinoid_protein_B12-BD"/>
    <property type="match status" value="1"/>
</dbReference>
<sequence>MTKEALLQRLTDCVVNMEDDQIPKAVQDYLQAGYGPEEGIMSGLVEGMKKAGELFDQNNYFIPEILFCSDAMYAGISEFRSAMTGANGEESKGTIILAVVEGDNHDIGKSLVKVMLEVNGYIVEDVGFDVPGEKIVQAAVELNADMIALSALMTTTMQKMEEVIRLLKEKGLQDKIKVIVGGAPVSQKFADKIGADGYSRTAMGAASLANDLLMPS</sequence>
<dbReference type="EMBL" id="JANPWE010000014">
    <property type="protein sequence ID" value="MCR6546931.1"/>
    <property type="molecule type" value="Genomic_DNA"/>
</dbReference>
<protein>
    <submittedName>
        <fullName evidence="5">Corrinoid protein</fullName>
    </submittedName>
</protein>
<evidence type="ECO:0000259" key="4">
    <source>
        <dbReference type="PROSITE" id="PS51337"/>
    </source>
</evidence>
<proteinExistence type="predicted"/>
<dbReference type="PROSITE" id="PS51332">
    <property type="entry name" value="B12_BINDING"/>
    <property type="match status" value="1"/>
</dbReference>
<dbReference type="Gene3D" id="3.40.50.280">
    <property type="entry name" value="Cobalamin-binding domain"/>
    <property type="match status" value="1"/>
</dbReference>
<dbReference type="InterPro" id="IPR050554">
    <property type="entry name" value="Met_Synthase/Corrinoid"/>
</dbReference>
<feature type="domain" description="B12-binding N-terminal" evidence="4">
    <location>
        <begin position="1"/>
        <end position="91"/>
    </location>
</feature>
<dbReference type="PROSITE" id="PS51337">
    <property type="entry name" value="B12_BINDING_NTER"/>
    <property type="match status" value="1"/>
</dbReference>
<gene>
    <name evidence="5" type="ORF">NVS47_15675</name>
</gene>
<comment type="caution">
    <text evidence="5">The sequence shown here is derived from an EMBL/GenBank/DDBJ whole genome shotgun (WGS) entry which is preliminary data.</text>
</comment>
<keyword evidence="2" id="KW-0170">Cobalt</keyword>
<evidence type="ECO:0000313" key="5">
    <source>
        <dbReference type="EMBL" id="MCR6546931.1"/>
    </source>
</evidence>
<evidence type="ECO:0000256" key="2">
    <source>
        <dbReference type="ARBA" id="ARBA00023285"/>
    </source>
</evidence>
<dbReference type="Proteomes" id="UP001524944">
    <property type="component" value="Unassembled WGS sequence"/>
</dbReference>
<dbReference type="RefSeq" id="WP_257914146.1">
    <property type="nucleotide sequence ID" value="NZ_JANPWE010000014.1"/>
</dbReference>
<dbReference type="InterPro" id="IPR006158">
    <property type="entry name" value="Cobalamin-bd"/>
</dbReference>
<dbReference type="SUPFAM" id="SSF52242">
    <property type="entry name" value="Cobalamin (vitamin B12)-binding domain"/>
    <property type="match status" value="1"/>
</dbReference>
<accession>A0ABT1Y8W9</accession>
<feature type="domain" description="B12-binding" evidence="3">
    <location>
        <begin position="92"/>
        <end position="216"/>
    </location>
</feature>
<dbReference type="SMART" id="SM01018">
    <property type="entry name" value="B12-binding_2"/>
    <property type="match status" value="1"/>
</dbReference>
<evidence type="ECO:0000313" key="6">
    <source>
        <dbReference type="Proteomes" id="UP001524944"/>
    </source>
</evidence>
<dbReference type="Pfam" id="PF02310">
    <property type="entry name" value="B12-binding"/>
    <property type="match status" value="1"/>
</dbReference>
<reference evidence="5 6" key="1">
    <citation type="submission" date="2022-08" db="EMBL/GenBank/DDBJ databases">
        <title>Proteogenomics of the novel Dehalobacterium formicoaceticum strain EZ94 highlights a key role of methyltransferases during anaerobic dichloromethane degradation.</title>
        <authorList>
            <person name="Wasmund K."/>
        </authorList>
    </citation>
    <scope>NUCLEOTIDE SEQUENCE [LARGE SCALE GENOMIC DNA]</scope>
    <source>
        <strain evidence="5 6">EZ94</strain>
    </source>
</reference>
<keyword evidence="6" id="KW-1185">Reference proteome</keyword>
<dbReference type="InterPro" id="IPR036724">
    <property type="entry name" value="Cobalamin-bd_sf"/>
</dbReference>
<evidence type="ECO:0000256" key="1">
    <source>
        <dbReference type="ARBA" id="ARBA00022723"/>
    </source>
</evidence>
<dbReference type="Gene3D" id="1.10.1240.10">
    <property type="entry name" value="Methionine synthase domain"/>
    <property type="match status" value="1"/>
</dbReference>
<evidence type="ECO:0000259" key="3">
    <source>
        <dbReference type="PROSITE" id="PS51332"/>
    </source>
</evidence>
<dbReference type="InterPro" id="IPR003759">
    <property type="entry name" value="Cbl-bd_cap"/>
</dbReference>
<name>A0ABT1Y8W9_9FIRM</name>
<organism evidence="5 6">
    <name type="scientific">Dehalobacterium formicoaceticum</name>
    <dbReference type="NCBI Taxonomy" id="51515"/>
    <lineage>
        <taxon>Bacteria</taxon>
        <taxon>Bacillati</taxon>
        <taxon>Bacillota</taxon>
        <taxon>Clostridia</taxon>
        <taxon>Eubacteriales</taxon>
        <taxon>Peptococcaceae</taxon>
        <taxon>Dehalobacterium</taxon>
    </lineage>
</organism>
<dbReference type="Pfam" id="PF02607">
    <property type="entry name" value="B12-binding_2"/>
    <property type="match status" value="1"/>
</dbReference>